<proteinExistence type="predicted"/>
<dbReference type="GO" id="GO:0005730">
    <property type="term" value="C:nucleolus"/>
    <property type="evidence" value="ECO:0007669"/>
    <property type="project" value="TreeGrafter"/>
</dbReference>
<dbReference type="PANTHER" id="PTHR10459:SF60">
    <property type="entry name" value="POLY [ADP-RIBOSE] POLYMERASE 2"/>
    <property type="match status" value="1"/>
</dbReference>
<feature type="non-terminal residue" evidence="7">
    <location>
        <position position="518"/>
    </location>
</feature>
<dbReference type="GO" id="GO:0006302">
    <property type="term" value="P:double-strand break repair"/>
    <property type="evidence" value="ECO:0007669"/>
    <property type="project" value="TreeGrafter"/>
</dbReference>
<keyword evidence="8" id="KW-1185">Reference proteome</keyword>
<accession>A0A9P6KA61</accession>
<dbReference type="InterPro" id="IPR036930">
    <property type="entry name" value="WGR_dom_sf"/>
</dbReference>
<dbReference type="AlphaFoldDB" id="A0A9P6KA61"/>
<dbReference type="GO" id="GO:0003950">
    <property type="term" value="F:NAD+ poly-ADP-ribosyltransferase activity"/>
    <property type="evidence" value="ECO:0007669"/>
    <property type="project" value="UniProtKB-EC"/>
</dbReference>
<organism evidence="7 8">
    <name type="scientific">Lunasporangiospora selenospora</name>
    <dbReference type="NCBI Taxonomy" id="979761"/>
    <lineage>
        <taxon>Eukaryota</taxon>
        <taxon>Fungi</taxon>
        <taxon>Fungi incertae sedis</taxon>
        <taxon>Mucoromycota</taxon>
        <taxon>Mortierellomycotina</taxon>
        <taxon>Mortierellomycetes</taxon>
        <taxon>Mortierellales</taxon>
        <taxon>Mortierellaceae</taxon>
        <taxon>Lunasporangiospora</taxon>
    </lineage>
</organism>
<comment type="catalytic activity">
    <reaction evidence="5">
        <text>NAD(+) + (ADP-D-ribosyl)n-acceptor = nicotinamide + (ADP-D-ribosyl)n+1-acceptor + H(+).</text>
        <dbReference type="EC" id="2.4.2.30"/>
    </reaction>
</comment>
<dbReference type="GO" id="GO:0070212">
    <property type="term" value="P:protein poly-ADP-ribosylation"/>
    <property type="evidence" value="ECO:0007669"/>
    <property type="project" value="TreeGrafter"/>
</dbReference>
<feature type="region of interest" description="Disordered" evidence="6">
    <location>
        <begin position="398"/>
        <end position="418"/>
    </location>
</feature>
<dbReference type="PANTHER" id="PTHR10459">
    <property type="entry name" value="DNA LIGASE"/>
    <property type="match status" value="1"/>
</dbReference>
<keyword evidence="2" id="KW-0328">Glycosyltransferase</keyword>
<name>A0A9P6KA61_9FUNG</name>
<gene>
    <name evidence="7" type="ORF">BGW38_007538</name>
</gene>
<evidence type="ECO:0000256" key="6">
    <source>
        <dbReference type="SAM" id="MobiDB-lite"/>
    </source>
</evidence>
<dbReference type="SUPFAM" id="SSF142921">
    <property type="entry name" value="WGR domain-like"/>
    <property type="match status" value="1"/>
</dbReference>
<keyword evidence="4" id="KW-0520">NAD</keyword>
<evidence type="ECO:0000256" key="5">
    <source>
        <dbReference type="ARBA" id="ARBA00033987"/>
    </source>
</evidence>
<dbReference type="InterPro" id="IPR050800">
    <property type="entry name" value="ARTD/PARP"/>
</dbReference>
<evidence type="ECO:0000313" key="7">
    <source>
        <dbReference type="EMBL" id="KAF9577315.1"/>
    </source>
</evidence>
<evidence type="ECO:0000256" key="2">
    <source>
        <dbReference type="ARBA" id="ARBA00022676"/>
    </source>
</evidence>
<reference evidence="7" key="1">
    <citation type="journal article" date="2020" name="Fungal Divers.">
        <title>Resolving the Mortierellaceae phylogeny through synthesis of multi-gene phylogenetics and phylogenomics.</title>
        <authorList>
            <person name="Vandepol N."/>
            <person name="Liber J."/>
            <person name="Desiro A."/>
            <person name="Na H."/>
            <person name="Kennedy M."/>
            <person name="Barry K."/>
            <person name="Grigoriev I.V."/>
            <person name="Miller A.N."/>
            <person name="O'Donnell K."/>
            <person name="Stajich J.E."/>
            <person name="Bonito G."/>
        </authorList>
    </citation>
    <scope>NUCLEOTIDE SEQUENCE</scope>
    <source>
        <strain evidence="7">KOD1015</strain>
    </source>
</reference>
<dbReference type="GO" id="GO:1990404">
    <property type="term" value="F:NAD+-protein mono-ADP-ribosyltransferase activity"/>
    <property type="evidence" value="ECO:0007669"/>
    <property type="project" value="TreeGrafter"/>
</dbReference>
<feature type="compositionally biased region" description="Low complexity" evidence="6">
    <location>
        <begin position="403"/>
        <end position="414"/>
    </location>
</feature>
<dbReference type="Proteomes" id="UP000780801">
    <property type="component" value="Unassembled WGS sequence"/>
</dbReference>
<evidence type="ECO:0000256" key="4">
    <source>
        <dbReference type="ARBA" id="ARBA00023027"/>
    </source>
</evidence>
<evidence type="ECO:0000256" key="1">
    <source>
        <dbReference type="ARBA" id="ARBA00012020"/>
    </source>
</evidence>
<keyword evidence="3" id="KW-0808">Transferase</keyword>
<sequence length="518" mass="58494">DVYDATLVDKSTGVTHVTQLLYNSETRVYYVYVRWGETEYILDGPHETVEEAKAAFQVSYETRFGVTWEKRETIVSEQWSYEVKTYEEIEEIEEVEEVVEESEVEIILAREQKQIVGETIVESVTEVKTTTTSEEHVAVEQINKETVTTEGEEIVKVVTTMTETGVVSEPVVSSESSWFRRIATGAGAVAAGALTQVDGVWKRAVQVVTTRKAHVDKVCPIAHTSFVYYDEDVYDAVLTDRRTGVTYITQLLFDSKAKAYYVYIRWGESEYKLDGPHDSIDTAKAAFQVSYYEQFGIVWTERRNTVSEEWMYEVKTYETFETYEEIEEIVEDYETSEVIAREQKVIVGEQTVSTHQSIASTHDDSVTRSVSEKVVFQEGSSSSSSELSHAQYDALAREESARRAASASSSSTTTFEEKKATFDLSTLPQLGNVGIDVETGASVGVVDFTSGTATRLRELPAHLRPRAWVSLHVGGWRNSPRELSGFLRVDDQLYGHFEEELPEELSLERLSQLGPHRT</sequence>
<dbReference type="OrthoDB" id="2426118at2759"/>
<protein>
    <recommendedName>
        <fullName evidence="1">NAD(+) ADP-ribosyltransferase</fullName>
        <ecNumber evidence="1">2.4.2.30</ecNumber>
    </recommendedName>
</protein>
<comment type="caution">
    <text evidence="7">The sequence shown here is derived from an EMBL/GenBank/DDBJ whole genome shotgun (WGS) entry which is preliminary data.</text>
</comment>
<dbReference type="EC" id="2.4.2.30" evidence="1"/>
<evidence type="ECO:0000256" key="3">
    <source>
        <dbReference type="ARBA" id="ARBA00022679"/>
    </source>
</evidence>
<dbReference type="EMBL" id="JAABOA010004992">
    <property type="protein sequence ID" value="KAF9577315.1"/>
    <property type="molecule type" value="Genomic_DNA"/>
</dbReference>
<evidence type="ECO:0000313" key="8">
    <source>
        <dbReference type="Proteomes" id="UP000780801"/>
    </source>
</evidence>